<gene>
    <name evidence="6" type="ORF">ACFPET_17420</name>
</gene>
<dbReference type="SUPFAM" id="SSF46785">
    <property type="entry name" value="Winged helix' DNA-binding domain"/>
    <property type="match status" value="1"/>
</dbReference>
<sequence length="126" mass="14239">MSLAVEIVGGKWKLNMMWVLDQGPRRFGEIRRLLEGISEKVLTEQLRQLEQDGIVSRTVYAEIPPRVEYELTELGWELAGALKPLEDWGDTVRERILRKQGAGERSGEGLDGGDRPVRDLEVGPAR</sequence>
<dbReference type="PANTHER" id="PTHR33204">
    <property type="entry name" value="TRANSCRIPTIONAL REGULATOR, MARR FAMILY"/>
    <property type="match status" value="1"/>
</dbReference>
<feature type="domain" description="HTH hxlR-type" evidence="5">
    <location>
        <begin position="1"/>
        <end position="97"/>
    </location>
</feature>
<dbReference type="InterPro" id="IPR036388">
    <property type="entry name" value="WH-like_DNA-bd_sf"/>
</dbReference>
<dbReference type="Proteomes" id="UP001595823">
    <property type="component" value="Unassembled WGS sequence"/>
</dbReference>
<keyword evidence="1" id="KW-0805">Transcription regulation</keyword>
<dbReference type="RefSeq" id="WP_380623499.1">
    <property type="nucleotide sequence ID" value="NZ_JBHSDK010000026.1"/>
</dbReference>
<keyword evidence="3" id="KW-0804">Transcription</keyword>
<evidence type="ECO:0000313" key="7">
    <source>
        <dbReference type="Proteomes" id="UP001595823"/>
    </source>
</evidence>
<accession>A0ABV8U322</accession>
<comment type="caution">
    <text evidence="6">The sequence shown here is derived from an EMBL/GenBank/DDBJ whole genome shotgun (WGS) entry which is preliminary data.</text>
</comment>
<evidence type="ECO:0000256" key="1">
    <source>
        <dbReference type="ARBA" id="ARBA00023015"/>
    </source>
</evidence>
<feature type="region of interest" description="Disordered" evidence="4">
    <location>
        <begin position="99"/>
        <end position="126"/>
    </location>
</feature>
<evidence type="ECO:0000256" key="4">
    <source>
        <dbReference type="SAM" id="MobiDB-lite"/>
    </source>
</evidence>
<name>A0ABV8U322_9ACTN</name>
<dbReference type="InterPro" id="IPR036390">
    <property type="entry name" value="WH_DNA-bd_sf"/>
</dbReference>
<evidence type="ECO:0000313" key="6">
    <source>
        <dbReference type="EMBL" id="MFC4336986.1"/>
    </source>
</evidence>
<protein>
    <submittedName>
        <fullName evidence="6">Winged helix-turn-helix transcriptional regulator</fullName>
    </submittedName>
</protein>
<keyword evidence="2" id="KW-0238">DNA-binding</keyword>
<dbReference type="Gene3D" id="1.10.10.10">
    <property type="entry name" value="Winged helix-like DNA-binding domain superfamily/Winged helix DNA-binding domain"/>
    <property type="match status" value="1"/>
</dbReference>
<dbReference type="Pfam" id="PF01638">
    <property type="entry name" value="HxlR"/>
    <property type="match status" value="1"/>
</dbReference>
<evidence type="ECO:0000259" key="5">
    <source>
        <dbReference type="PROSITE" id="PS51118"/>
    </source>
</evidence>
<dbReference type="InterPro" id="IPR002577">
    <property type="entry name" value="HTH_HxlR"/>
</dbReference>
<dbReference type="PANTHER" id="PTHR33204:SF29">
    <property type="entry name" value="TRANSCRIPTIONAL REGULATOR"/>
    <property type="match status" value="1"/>
</dbReference>
<proteinExistence type="predicted"/>
<dbReference type="PROSITE" id="PS51118">
    <property type="entry name" value="HTH_HXLR"/>
    <property type="match status" value="1"/>
</dbReference>
<organism evidence="6 7">
    <name type="scientific">Salininema proteolyticum</name>
    <dbReference type="NCBI Taxonomy" id="1607685"/>
    <lineage>
        <taxon>Bacteria</taxon>
        <taxon>Bacillati</taxon>
        <taxon>Actinomycetota</taxon>
        <taxon>Actinomycetes</taxon>
        <taxon>Glycomycetales</taxon>
        <taxon>Glycomycetaceae</taxon>
        <taxon>Salininema</taxon>
    </lineage>
</organism>
<dbReference type="EMBL" id="JBHSDK010000026">
    <property type="protein sequence ID" value="MFC4336986.1"/>
    <property type="molecule type" value="Genomic_DNA"/>
</dbReference>
<evidence type="ECO:0000256" key="3">
    <source>
        <dbReference type="ARBA" id="ARBA00023163"/>
    </source>
</evidence>
<reference evidence="7" key="1">
    <citation type="journal article" date="2019" name="Int. J. Syst. Evol. Microbiol.">
        <title>The Global Catalogue of Microorganisms (GCM) 10K type strain sequencing project: providing services to taxonomists for standard genome sequencing and annotation.</title>
        <authorList>
            <consortium name="The Broad Institute Genomics Platform"/>
            <consortium name="The Broad Institute Genome Sequencing Center for Infectious Disease"/>
            <person name="Wu L."/>
            <person name="Ma J."/>
        </authorList>
    </citation>
    <scope>NUCLEOTIDE SEQUENCE [LARGE SCALE GENOMIC DNA]</scope>
    <source>
        <strain evidence="7">IBRC-M 10908</strain>
    </source>
</reference>
<keyword evidence="7" id="KW-1185">Reference proteome</keyword>
<evidence type="ECO:0000256" key="2">
    <source>
        <dbReference type="ARBA" id="ARBA00023125"/>
    </source>
</evidence>